<evidence type="ECO:0000256" key="5">
    <source>
        <dbReference type="SAM" id="MobiDB-lite"/>
    </source>
</evidence>
<sequence length="349" mass="38669">MEDGSLMPAEWANDPNFMKDWPTVRDEILGLPFFAEHLKETAAWKVTGDKHNAYLKRESLPAGIGIGDVKLSVRNLVNFLYLDVKGESPTSEECLEATFFVRHGQFKLDEMKAEMLGGGVLQVVVPKAVKKVSLPYICLAWGLPPMSNSESPESSESPQSSTTKSSKTGSSNTKSSKTKSSNTKSSKTKGSKTKGSKTNVNYDSNYKYKDGGYDIMFPEPIEPVNIFGNPFLRKGDTKTLDTKQEDDGFRLRLDMPGVGRDAVKVWVENGVLFVKGFDMTETARFYNGGVLLDDKPLELDLDQIEVEIKNGVLKVFIPKKLNVLLAFAAALESLKRLRLANVSFRFGLC</sequence>
<reference evidence="7" key="1">
    <citation type="submission" date="2022-12" db="EMBL/GenBank/DDBJ databases">
        <title>Draft genome assemblies for two species of Escallonia (Escalloniales).</title>
        <authorList>
            <person name="Chanderbali A."/>
            <person name="Dervinis C."/>
            <person name="Anghel I."/>
            <person name="Soltis D."/>
            <person name="Soltis P."/>
            <person name="Zapata F."/>
        </authorList>
    </citation>
    <scope>NUCLEOTIDE SEQUENCE</scope>
    <source>
        <strain evidence="7">UCBG64.0493</strain>
        <tissue evidence="7">Leaf</tissue>
    </source>
</reference>
<accession>A0AA88VUK5</accession>
<evidence type="ECO:0000259" key="6">
    <source>
        <dbReference type="PROSITE" id="PS01031"/>
    </source>
</evidence>
<keyword evidence="1" id="KW-0809">Transit peptide</keyword>
<organism evidence="7 8">
    <name type="scientific">Escallonia herrerae</name>
    <dbReference type="NCBI Taxonomy" id="1293975"/>
    <lineage>
        <taxon>Eukaryota</taxon>
        <taxon>Viridiplantae</taxon>
        <taxon>Streptophyta</taxon>
        <taxon>Embryophyta</taxon>
        <taxon>Tracheophyta</taxon>
        <taxon>Spermatophyta</taxon>
        <taxon>Magnoliopsida</taxon>
        <taxon>eudicotyledons</taxon>
        <taxon>Gunneridae</taxon>
        <taxon>Pentapetalae</taxon>
        <taxon>asterids</taxon>
        <taxon>campanulids</taxon>
        <taxon>Escalloniales</taxon>
        <taxon>Escalloniaceae</taxon>
        <taxon>Escallonia</taxon>
    </lineage>
</organism>
<evidence type="ECO:0000313" key="7">
    <source>
        <dbReference type="EMBL" id="KAK3011885.1"/>
    </source>
</evidence>
<evidence type="ECO:0000256" key="2">
    <source>
        <dbReference type="ARBA" id="ARBA00023016"/>
    </source>
</evidence>
<dbReference type="AlphaFoldDB" id="A0AA88VUK5"/>
<feature type="compositionally biased region" description="Basic residues" evidence="5">
    <location>
        <begin position="186"/>
        <end position="195"/>
    </location>
</feature>
<evidence type="ECO:0000313" key="8">
    <source>
        <dbReference type="Proteomes" id="UP001188597"/>
    </source>
</evidence>
<evidence type="ECO:0000256" key="1">
    <source>
        <dbReference type="ARBA" id="ARBA00022946"/>
    </source>
</evidence>
<dbReference type="CDD" id="cd06464">
    <property type="entry name" value="ACD_sHsps-like"/>
    <property type="match status" value="1"/>
</dbReference>
<gene>
    <name evidence="7" type="ORF">RJ639_012911</name>
</gene>
<dbReference type="InterPro" id="IPR002068">
    <property type="entry name" value="A-crystallin/Hsp20_dom"/>
</dbReference>
<dbReference type="Pfam" id="PF00011">
    <property type="entry name" value="HSP20"/>
    <property type="match status" value="1"/>
</dbReference>
<dbReference type="EMBL" id="JAVXUP010001416">
    <property type="protein sequence ID" value="KAK3011885.1"/>
    <property type="molecule type" value="Genomic_DNA"/>
</dbReference>
<dbReference type="PROSITE" id="PS01031">
    <property type="entry name" value="SHSP"/>
    <property type="match status" value="1"/>
</dbReference>
<dbReference type="Gene3D" id="2.60.40.790">
    <property type="match status" value="1"/>
</dbReference>
<keyword evidence="8" id="KW-1185">Reference proteome</keyword>
<dbReference type="InterPro" id="IPR044656">
    <property type="entry name" value="HSP14.7/HSP23.5/HSP23.6-like"/>
</dbReference>
<dbReference type="PANTHER" id="PTHR46991:SF11">
    <property type="entry name" value="SMALL HEAT SHOCK PROTEIN HSPF"/>
    <property type="match status" value="1"/>
</dbReference>
<comment type="similarity">
    <text evidence="3 4">Belongs to the small heat shock protein (HSP20) family.</text>
</comment>
<dbReference type="SUPFAM" id="SSF49764">
    <property type="entry name" value="HSP20-like chaperones"/>
    <property type="match status" value="1"/>
</dbReference>
<feature type="compositionally biased region" description="Low complexity" evidence="5">
    <location>
        <begin position="147"/>
        <end position="185"/>
    </location>
</feature>
<comment type="caution">
    <text evidence="7">The sequence shown here is derived from an EMBL/GenBank/DDBJ whole genome shotgun (WGS) entry which is preliminary data.</text>
</comment>
<dbReference type="PANTHER" id="PTHR46991">
    <property type="entry name" value="23.5 KDA HEAT SHOCK PROTEIN, MITOCHONDRIAL"/>
    <property type="match status" value="1"/>
</dbReference>
<keyword evidence="2" id="KW-0346">Stress response</keyword>
<dbReference type="InterPro" id="IPR008978">
    <property type="entry name" value="HSP20-like_chaperone"/>
</dbReference>
<protein>
    <recommendedName>
        <fullName evidence="6">SHSP domain-containing protein</fullName>
    </recommendedName>
</protein>
<dbReference type="Proteomes" id="UP001188597">
    <property type="component" value="Unassembled WGS sequence"/>
</dbReference>
<proteinExistence type="inferred from homology"/>
<feature type="domain" description="SHSP" evidence="6">
    <location>
        <begin position="231"/>
        <end position="334"/>
    </location>
</feature>
<evidence type="ECO:0000256" key="4">
    <source>
        <dbReference type="RuleBase" id="RU003616"/>
    </source>
</evidence>
<feature type="region of interest" description="Disordered" evidence="5">
    <location>
        <begin position="147"/>
        <end position="201"/>
    </location>
</feature>
<name>A0AA88VUK5_9ASTE</name>
<evidence type="ECO:0000256" key="3">
    <source>
        <dbReference type="PROSITE-ProRule" id="PRU00285"/>
    </source>
</evidence>